<feature type="domain" description="C-type lectin" evidence="3">
    <location>
        <begin position="87"/>
        <end position="214"/>
    </location>
</feature>
<keyword evidence="1" id="KW-0430">Lectin</keyword>
<name>A0A3B5PXC5_XIPMA</name>
<protein>
    <recommendedName>
        <fullName evidence="3">C-type lectin domain-containing protein</fullName>
    </recommendedName>
</protein>
<dbReference type="AlphaFoldDB" id="A0A3B5PXC5"/>
<dbReference type="GeneTree" id="ENSGT01030000234575"/>
<reference evidence="4" key="3">
    <citation type="submission" date="2025-08" db="UniProtKB">
        <authorList>
            <consortium name="Ensembl"/>
        </authorList>
    </citation>
    <scope>IDENTIFICATION</scope>
    <source>
        <strain evidence="4">JP 163 A</strain>
    </source>
</reference>
<reference evidence="5" key="2">
    <citation type="journal article" date="2013" name="Nat. Genet.">
        <title>The genome of the platyfish, Xiphophorus maculatus, provides insights into evolutionary adaptation and several complex traits.</title>
        <authorList>
            <person name="Schartl M."/>
            <person name="Walter R.B."/>
            <person name="Shen Y."/>
            <person name="Garcia T."/>
            <person name="Catchen J."/>
            <person name="Amores A."/>
            <person name="Braasch I."/>
            <person name="Chalopin D."/>
            <person name="Volff J.N."/>
            <person name="Lesch K.P."/>
            <person name="Bisazza A."/>
            <person name="Minx P."/>
            <person name="Hillier L."/>
            <person name="Wilson R.K."/>
            <person name="Fuerstenberg S."/>
            <person name="Boore J."/>
            <person name="Searle S."/>
            <person name="Postlethwait J.H."/>
            <person name="Warren W.C."/>
        </authorList>
    </citation>
    <scope>NUCLEOTIDE SEQUENCE [LARGE SCALE GENOMIC DNA]</scope>
    <source>
        <strain evidence="5">JP 163 A</strain>
    </source>
</reference>
<keyword evidence="2" id="KW-0472">Membrane</keyword>
<organism evidence="4 5">
    <name type="scientific">Xiphophorus maculatus</name>
    <name type="common">Southern platyfish</name>
    <name type="synonym">Platypoecilus maculatus</name>
    <dbReference type="NCBI Taxonomy" id="8083"/>
    <lineage>
        <taxon>Eukaryota</taxon>
        <taxon>Metazoa</taxon>
        <taxon>Chordata</taxon>
        <taxon>Craniata</taxon>
        <taxon>Vertebrata</taxon>
        <taxon>Euteleostomi</taxon>
        <taxon>Actinopterygii</taxon>
        <taxon>Neopterygii</taxon>
        <taxon>Teleostei</taxon>
        <taxon>Neoteleostei</taxon>
        <taxon>Acanthomorphata</taxon>
        <taxon>Ovalentaria</taxon>
        <taxon>Atherinomorphae</taxon>
        <taxon>Cyprinodontiformes</taxon>
        <taxon>Poeciliidae</taxon>
        <taxon>Poeciliinae</taxon>
        <taxon>Xiphophorus</taxon>
    </lineage>
</organism>
<dbReference type="OMA" id="MEYNNDM"/>
<dbReference type="GO" id="GO:0030246">
    <property type="term" value="F:carbohydrate binding"/>
    <property type="evidence" value="ECO:0007669"/>
    <property type="project" value="UniProtKB-KW"/>
</dbReference>
<dbReference type="Gene3D" id="3.10.100.10">
    <property type="entry name" value="Mannose-Binding Protein A, subunit A"/>
    <property type="match status" value="1"/>
</dbReference>
<dbReference type="PANTHER" id="PTHR22803">
    <property type="entry name" value="MANNOSE, PHOSPHOLIPASE, LECTIN RECEPTOR RELATED"/>
    <property type="match status" value="1"/>
</dbReference>
<dbReference type="Proteomes" id="UP000002852">
    <property type="component" value="Unassembled WGS sequence"/>
</dbReference>
<dbReference type="InterPro" id="IPR016187">
    <property type="entry name" value="CTDL_fold"/>
</dbReference>
<reference evidence="5" key="1">
    <citation type="submission" date="2012-01" db="EMBL/GenBank/DDBJ databases">
        <authorList>
            <person name="Walter R."/>
            <person name="Schartl M."/>
            <person name="Warren W."/>
        </authorList>
    </citation>
    <scope>NUCLEOTIDE SEQUENCE [LARGE SCALE GENOMIC DNA]</scope>
    <source>
        <strain evidence="5">JP 163 A</strain>
    </source>
</reference>
<dbReference type="InterPro" id="IPR050111">
    <property type="entry name" value="C-type_lectin/snaclec_domain"/>
</dbReference>
<evidence type="ECO:0000256" key="2">
    <source>
        <dbReference type="SAM" id="Phobius"/>
    </source>
</evidence>
<proteinExistence type="predicted"/>
<dbReference type="Pfam" id="PF00059">
    <property type="entry name" value="Lectin_C"/>
    <property type="match status" value="1"/>
</dbReference>
<keyword evidence="5" id="KW-1185">Reference proteome</keyword>
<dbReference type="CDD" id="cd03590">
    <property type="entry name" value="CLECT_DC-SIGN_like"/>
    <property type="match status" value="1"/>
</dbReference>
<evidence type="ECO:0000313" key="5">
    <source>
        <dbReference type="Proteomes" id="UP000002852"/>
    </source>
</evidence>
<dbReference type="SMART" id="SM00034">
    <property type="entry name" value="CLECT"/>
    <property type="match status" value="1"/>
</dbReference>
<reference evidence="4" key="4">
    <citation type="submission" date="2025-09" db="UniProtKB">
        <authorList>
            <consortium name="Ensembl"/>
        </authorList>
    </citation>
    <scope>IDENTIFICATION</scope>
    <source>
        <strain evidence="4">JP 163 A</strain>
    </source>
</reference>
<dbReference type="InParanoid" id="A0A3B5PXC5"/>
<dbReference type="SUPFAM" id="SSF56436">
    <property type="entry name" value="C-type lectin-like"/>
    <property type="match status" value="1"/>
</dbReference>
<feature type="transmembrane region" description="Helical" evidence="2">
    <location>
        <begin position="35"/>
        <end position="65"/>
    </location>
</feature>
<sequence length="225" mass="25551">MLVSVSLQVLIRFCSKCSSGENPSRTCRISAGGVVLLVLVGLLAAALIIYRLCEFILINFSWILLYQKLKSSLKSSCLKCEPGWELNQNNCYYFNTNKSSWTDSRRSCADLGSDLVKIHSREEQAFLARKVTNMMEYNNDMFWIGLTDSEVEGRWSWIDGSPLDESYTPDDWKGSRQQHPEGEDCATMGTKLEPEKQKCWADVFCFLSQKSICEKSPETGQTFCV</sequence>
<evidence type="ECO:0000313" key="4">
    <source>
        <dbReference type="Ensembl" id="ENSXMAP00000022664.1"/>
    </source>
</evidence>
<dbReference type="Ensembl" id="ENSXMAT00000024033.1">
    <property type="protein sequence ID" value="ENSXMAP00000022664.1"/>
    <property type="gene ID" value="ENSXMAG00000027807.1"/>
</dbReference>
<accession>A0A3B5PXC5</accession>
<dbReference type="InterPro" id="IPR016186">
    <property type="entry name" value="C-type_lectin-like/link_sf"/>
</dbReference>
<keyword evidence="2" id="KW-1133">Transmembrane helix</keyword>
<keyword evidence="2" id="KW-0812">Transmembrane</keyword>
<dbReference type="InterPro" id="IPR033989">
    <property type="entry name" value="CD209-like_CTLD"/>
</dbReference>
<dbReference type="PROSITE" id="PS50041">
    <property type="entry name" value="C_TYPE_LECTIN_2"/>
    <property type="match status" value="1"/>
</dbReference>
<dbReference type="InterPro" id="IPR001304">
    <property type="entry name" value="C-type_lectin-like"/>
</dbReference>
<evidence type="ECO:0000259" key="3">
    <source>
        <dbReference type="PROSITE" id="PS50041"/>
    </source>
</evidence>
<evidence type="ECO:0000256" key="1">
    <source>
        <dbReference type="ARBA" id="ARBA00022734"/>
    </source>
</evidence>